<evidence type="ECO:0000313" key="3">
    <source>
        <dbReference type="WBParaSite" id="TREG1_75220.1"/>
    </source>
</evidence>
<dbReference type="InterPro" id="IPR056237">
    <property type="entry name" value="ANKLE2_3rd"/>
</dbReference>
<reference evidence="3" key="2">
    <citation type="submission" date="2023-11" db="UniProtKB">
        <authorList>
            <consortium name="WormBaseParasite"/>
        </authorList>
    </citation>
    <scope>IDENTIFICATION</scope>
</reference>
<dbReference type="Proteomes" id="UP000050795">
    <property type="component" value="Unassembled WGS sequence"/>
</dbReference>
<dbReference type="AlphaFoldDB" id="A0AA85KFY9"/>
<protein>
    <recommendedName>
        <fullName evidence="1">ANKLE2 third alpha/beta domain-containing protein</fullName>
    </recommendedName>
</protein>
<sequence>MIQAKILPPLDTRKFQALLSQCGVTSNACQTFTSITTPPDFYENSAIQRQSIIDEYDCQLKRLRGFSGPMPSNTAVELRKEWIQYNMPNAIDCKPFSRLHLIDAERGYGRQGRYLSRLFRTQWYEYWKFLDDFIDLNTENACLL</sequence>
<name>A0AA85KFY9_TRIRE</name>
<accession>A0AA85KFY9</accession>
<feature type="domain" description="ANKLE2 third alpha/beta" evidence="1">
    <location>
        <begin position="50"/>
        <end position="126"/>
    </location>
</feature>
<keyword evidence="2" id="KW-1185">Reference proteome</keyword>
<evidence type="ECO:0000313" key="2">
    <source>
        <dbReference type="Proteomes" id="UP000050795"/>
    </source>
</evidence>
<dbReference type="Pfam" id="PF24567">
    <property type="entry name" value="ANKLE2_3rd"/>
    <property type="match status" value="1"/>
</dbReference>
<evidence type="ECO:0000259" key="1">
    <source>
        <dbReference type="Pfam" id="PF24567"/>
    </source>
</evidence>
<dbReference type="WBParaSite" id="TREG1_75220.1">
    <property type="protein sequence ID" value="TREG1_75220.1"/>
    <property type="gene ID" value="TREG1_75220"/>
</dbReference>
<organism evidence="2 3">
    <name type="scientific">Trichobilharzia regenti</name>
    <name type="common">Nasal bird schistosome</name>
    <dbReference type="NCBI Taxonomy" id="157069"/>
    <lineage>
        <taxon>Eukaryota</taxon>
        <taxon>Metazoa</taxon>
        <taxon>Spiralia</taxon>
        <taxon>Lophotrochozoa</taxon>
        <taxon>Platyhelminthes</taxon>
        <taxon>Trematoda</taxon>
        <taxon>Digenea</taxon>
        <taxon>Strigeidida</taxon>
        <taxon>Schistosomatoidea</taxon>
        <taxon>Schistosomatidae</taxon>
        <taxon>Trichobilharzia</taxon>
    </lineage>
</organism>
<reference evidence="2" key="1">
    <citation type="submission" date="2022-06" db="EMBL/GenBank/DDBJ databases">
        <authorList>
            <person name="Berger JAMES D."/>
            <person name="Berger JAMES D."/>
        </authorList>
    </citation>
    <scope>NUCLEOTIDE SEQUENCE [LARGE SCALE GENOMIC DNA]</scope>
</reference>
<proteinExistence type="predicted"/>